<gene>
    <name evidence="1" type="ORF">IWZ03DRAFT_430535</name>
</gene>
<sequence length="199" mass="21909">FQCFLSRRPPAVLIVRLTARKVPTLWTSTPAPWPTCRYLSIDHVFHVFCQTRQSPSSAMRHFVPMRLNPLPPPAPSPYPVRFDWSKPRILPNVISVSLAVDETTAAVAMTYAECRRAKPGSDGNANHLTTTNPSDSERAITASAADLSALGKGSSSYTNDAFRVFSFALLSRTVRSVQLFFPYGSNVYQPSESCSSHCG</sequence>
<comment type="caution">
    <text evidence="1">The sequence shown here is derived from an EMBL/GenBank/DDBJ whole genome shotgun (WGS) entry which is preliminary data.</text>
</comment>
<feature type="non-terminal residue" evidence="1">
    <location>
        <position position="1"/>
    </location>
</feature>
<keyword evidence="2" id="KW-1185">Reference proteome</keyword>
<evidence type="ECO:0000313" key="1">
    <source>
        <dbReference type="EMBL" id="KAK7512814.1"/>
    </source>
</evidence>
<evidence type="ECO:0000313" key="2">
    <source>
        <dbReference type="Proteomes" id="UP001363622"/>
    </source>
</evidence>
<dbReference type="Proteomes" id="UP001363622">
    <property type="component" value="Unassembled WGS sequence"/>
</dbReference>
<name>A0ABR1KIU6_9PEZI</name>
<proteinExistence type="predicted"/>
<protein>
    <submittedName>
        <fullName evidence="1">Uncharacterized protein</fullName>
    </submittedName>
</protein>
<reference evidence="1 2" key="1">
    <citation type="submission" date="2024-04" db="EMBL/GenBank/DDBJ databases">
        <title>Phyllosticta paracitricarpa is synonymous to the EU quarantine fungus P. citricarpa based on phylogenomic analyses.</title>
        <authorList>
            <consortium name="Lawrence Berkeley National Laboratory"/>
            <person name="Van Ingen-Buijs V.A."/>
            <person name="Van Westerhoven A.C."/>
            <person name="Haridas S."/>
            <person name="Skiadas P."/>
            <person name="Martin F."/>
            <person name="Groenewald J.Z."/>
            <person name="Crous P.W."/>
            <person name="Seidl M.F."/>
        </authorList>
    </citation>
    <scope>NUCLEOTIDE SEQUENCE [LARGE SCALE GENOMIC DNA]</scope>
    <source>
        <strain evidence="1 2">CBS 123371</strain>
    </source>
</reference>
<organism evidence="1 2">
    <name type="scientific">Phyllosticta citriasiana</name>
    <dbReference type="NCBI Taxonomy" id="595635"/>
    <lineage>
        <taxon>Eukaryota</taxon>
        <taxon>Fungi</taxon>
        <taxon>Dikarya</taxon>
        <taxon>Ascomycota</taxon>
        <taxon>Pezizomycotina</taxon>
        <taxon>Dothideomycetes</taxon>
        <taxon>Dothideomycetes incertae sedis</taxon>
        <taxon>Botryosphaeriales</taxon>
        <taxon>Phyllostictaceae</taxon>
        <taxon>Phyllosticta</taxon>
    </lineage>
</organism>
<accession>A0ABR1KIU6</accession>
<dbReference type="EMBL" id="JBBPHU010000010">
    <property type="protein sequence ID" value="KAK7512814.1"/>
    <property type="molecule type" value="Genomic_DNA"/>
</dbReference>